<dbReference type="KEGG" id="vg:4157989"/>
<evidence type="ECO:0000313" key="1">
    <source>
        <dbReference type="EMBL" id="ABE67731.1"/>
    </source>
</evidence>
<protein>
    <submittedName>
        <fullName evidence="1">Uncharacterized protein</fullName>
    </submittedName>
</protein>
<dbReference type="EMBL" id="DQ398052">
    <property type="protein sequence ID" value="ABE67731.1"/>
    <property type="molecule type" value="Genomic_DNA"/>
</dbReference>
<organism evidence="1 2">
    <name type="scientific">Mycobacterium phage Wildcat</name>
    <dbReference type="NCBI Taxonomy" id="373415"/>
    <lineage>
        <taxon>Viruses</taxon>
        <taxon>Duplodnaviria</taxon>
        <taxon>Heunggongvirae</taxon>
        <taxon>Uroviricota</taxon>
        <taxon>Caudoviricetes</taxon>
        <taxon>Vilmaviridae</taxon>
        <taxon>Wildcatvirus</taxon>
        <taxon>Wildcatvirus wildcat</taxon>
        <taxon>Mycobacterium virus Wildcat</taxon>
    </lineage>
</organism>
<evidence type="ECO:0000313" key="2">
    <source>
        <dbReference type="Proteomes" id="UP000001538"/>
    </source>
</evidence>
<dbReference type="Proteomes" id="UP000001538">
    <property type="component" value="Segment"/>
</dbReference>
<dbReference type="GeneID" id="4157989"/>
<proteinExistence type="predicted"/>
<keyword evidence="2" id="KW-1185">Reference proteome</keyword>
<sequence length="78" mass="9359">MGLQLMSEVLFKGEKRMMWRKLNDPTHWFVKRGWTFVETDSIPVSINSFGTTFGITIIRRTWKKRKMVAEFITEHPHF</sequence>
<gene>
    <name evidence="1" type="primary">151</name>
    <name evidence="1" type="ORF">Wildcat_151</name>
</gene>
<reference evidence="1 2" key="1">
    <citation type="journal article" date="2006" name="PLoS Genet.">
        <title>Exploring the mycobacteriophage metaproteome: phage genomics as an educational platform.</title>
        <authorList>
            <person name="Hatfull G.F."/>
            <person name="Pedulla M.L."/>
            <person name="Jacobs-Sera D."/>
            <person name="Cichon P.M."/>
            <person name="Foley A."/>
            <person name="Ford M.E."/>
            <person name="Gonda R.M."/>
            <person name="Houtz J.M."/>
            <person name="Hryckowian A.J."/>
            <person name="Kelchner V.A."/>
            <person name="Namburi S."/>
            <person name="Pajcini K.V."/>
            <person name="Popovich M.G."/>
            <person name="Schleicher D.T."/>
            <person name="Simanek B.Z."/>
            <person name="Smith A.L."/>
            <person name="Zdanowicz G.M."/>
            <person name="Kumar V."/>
            <person name="Peebles C.L."/>
            <person name="Jacobs W.R.Jr."/>
            <person name="Lawrence J.G."/>
            <person name="Hendrix R.W."/>
        </authorList>
    </citation>
    <scope>NUCLEOTIDE SEQUENCE</scope>
</reference>
<name>Q19XT3_9CAUD</name>
<dbReference type="RefSeq" id="YP_655992.1">
    <property type="nucleotide sequence ID" value="NC_008206.2"/>
</dbReference>
<accession>Q19XT3</accession>